<dbReference type="InterPro" id="IPR006208">
    <property type="entry name" value="Glyco_hormone_CN"/>
</dbReference>
<dbReference type="PROSITE" id="PS50184">
    <property type="entry name" value="VWFC_2"/>
    <property type="match status" value="1"/>
</dbReference>
<dbReference type="AlphaFoldDB" id="A0AA47P003"/>
<dbReference type="PANTHER" id="PTHR11339:SF406">
    <property type="entry name" value="MUCIN-5AC-LIKE"/>
    <property type="match status" value="1"/>
</dbReference>
<dbReference type="PANTHER" id="PTHR11339">
    <property type="entry name" value="EXTRACELLULAR MATRIX GLYCOPROTEIN RELATED"/>
    <property type="match status" value="1"/>
</dbReference>
<dbReference type="Pfam" id="PF00007">
    <property type="entry name" value="Cys_knot"/>
    <property type="match status" value="1"/>
</dbReference>
<reference evidence="10" key="1">
    <citation type="journal article" date="2023" name="Front. Mar. Sci.">
        <title>A new Merluccius polli reference genome to investigate the effects of global change in West African waters.</title>
        <authorList>
            <person name="Mateo J.L."/>
            <person name="Blanco-Fernandez C."/>
            <person name="Garcia-Vazquez E."/>
            <person name="Machado-Schiaffino G."/>
        </authorList>
    </citation>
    <scope>NUCLEOTIDE SEQUENCE</scope>
    <source>
        <strain evidence="10">C29</strain>
        <tissue evidence="10">Fin</tissue>
    </source>
</reference>
<sequence>MEEIRPKHDLKVNVDNVFCDPTEDVSCPRSIIVSYRSQVITLKNHNLIGAAKLEALINGVTLTLPYYHREIKVLTTGISLIFEIPHLQVVITFGITGFSISLPPREFVNNTQGHCAPINGSVIQALELPTNAQCYFCVLSGTCNNNKADECMLPEGQLVQSCAVMADYWPVKDIYKPECHIPSVLPTNSPIPPPPLTTCKPNSICELLMGNVFKACHPVVSPENFHKGCVFDSCHVANPAMQCTSLQVYAAACAQAGVCLYWRNYTDALCPSNCPADKVYKPCGPAEQPTCEDTPGENPINYLTEGCFCPDGMKLFNKDSNICVDKCGCLDSEGIPREFNEIFEQNCQNCICKESTKSVTCKPKVCPAPPVGSCTKPGFIMVNQTNPADPCCLSHVCQCDSSTCPAVDLSCAAGYLPEVSVPTGNCCPERKCRKHCHCQWLLGSSVPVTQCQNCTCTNKVEAQTGLLQVVCIFVPCNNTCSLGYKYVEDIDSNECCGKCVQTHCVINMNGTKQLVKAGETWSPPGNMCLFYSCLKIGETLTLVKSNTVCPTFQQSNCQPDTIQTAADGCCRICEYDDAVCVEKKKACKLGSARVRLTHNGCQAREDVDMPYCEGSCNTFTRYSKMALGMEHMCVCCREARFSNRTVELECGNGDLVPFTYIHVEECHCEHTSCEQAARLPARKRRAAIGVKPLYNNQFCSTWGNHHFKTFDGHYFQLPFTCNYILTSQCKSSYESFNIQLRRQEIDGVTSIKKVTMMLDGALVELANGTININEKQITIPFAQNGIRIERKASYVSVEAKLGLVLMWNEDDTLWKDKKENGHFCIFILKKTSQVEMDEKYRNQTCGLCGDYNGVQIYDELFEYGKLVDIADFGERWKVNDPTENCMEASTQKTAHCPDQVCDTARMVLTSGGCRPYQLEGPKMTRLFFGDEGGHRGGGGSKLVYKWALAWPPLRTASGSHTALNWR</sequence>
<evidence type="ECO:0000313" key="11">
    <source>
        <dbReference type="Proteomes" id="UP001174136"/>
    </source>
</evidence>
<dbReference type="PROSITE" id="PS01208">
    <property type="entry name" value="VWFC_1"/>
    <property type="match status" value="1"/>
</dbReference>
<comment type="subcellular location">
    <subcellularLocation>
        <location evidence="1">Secreted</location>
    </subcellularLocation>
</comment>
<name>A0AA47P003_MERPO</name>
<keyword evidence="11" id="KW-1185">Reference proteome</keyword>
<keyword evidence="4 6" id="KW-1015">Disulfide bond</keyword>
<dbReference type="SMART" id="SM00214">
    <property type="entry name" value="VWC"/>
    <property type="match status" value="2"/>
</dbReference>
<dbReference type="Proteomes" id="UP001174136">
    <property type="component" value="Unassembled WGS sequence"/>
</dbReference>
<dbReference type="PROSITE" id="PS01185">
    <property type="entry name" value="CTCK_1"/>
    <property type="match status" value="1"/>
</dbReference>
<evidence type="ECO:0000256" key="6">
    <source>
        <dbReference type="PROSITE-ProRule" id="PRU00039"/>
    </source>
</evidence>
<evidence type="ECO:0000259" key="7">
    <source>
        <dbReference type="PROSITE" id="PS01225"/>
    </source>
</evidence>
<dbReference type="Pfam" id="PF08742">
    <property type="entry name" value="C8"/>
    <property type="match status" value="1"/>
</dbReference>
<dbReference type="InterPro" id="IPR001846">
    <property type="entry name" value="VWF_type-D"/>
</dbReference>
<dbReference type="CDD" id="cd19941">
    <property type="entry name" value="TIL"/>
    <property type="match status" value="1"/>
</dbReference>
<feature type="domain" description="CTCK" evidence="7">
    <location>
        <begin position="580"/>
        <end position="674"/>
    </location>
</feature>
<evidence type="ECO:0000259" key="8">
    <source>
        <dbReference type="PROSITE" id="PS50184"/>
    </source>
</evidence>
<dbReference type="EMBL" id="JAOPHQ010003710">
    <property type="protein sequence ID" value="KAK0142087.1"/>
    <property type="molecule type" value="Genomic_DNA"/>
</dbReference>
<dbReference type="Gene3D" id="2.10.25.10">
    <property type="entry name" value="Laminin"/>
    <property type="match status" value="1"/>
</dbReference>
<dbReference type="InterPro" id="IPR050780">
    <property type="entry name" value="Mucin_vWF_Thrombospondin_sf"/>
</dbReference>
<evidence type="ECO:0000256" key="2">
    <source>
        <dbReference type="ARBA" id="ARBA00022525"/>
    </source>
</evidence>
<keyword evidence="5" id="KW-0325">Glycoprotein</keyword>
<feature type="domain" description="VWFC" evidence="8">
    <location>
        <begin position="329"/>
        <end position="398"/>
    </location>
</feature>
<dbReference type="SUPFAM" id="SSF57567">
    <property type="entry name" value="Serine protease inhibitors"/>
    <property type="match status" value="1"/>
</dbReference>
<dbReference type="GO" id="GO:0005576">
    <property type="term" value="C:extracellular region"/>
    <property type="evidence" value="ECO:0007669"/>
    <property type="project" value="UniProtKB-SubCell"/>
</dbReference>
<dbReference type="SMART" id="SM00832">
    <property type="entry name" value="C8"/>
    <property type="match status" value="1"/>
</dbReference>
<dbReference type="SMART" id="SM00216">
    <property type="entry name" value="VWD"/>
    <property type="match status" value="1"/>
</dbReference>
<feature type="disulfide bond" evidence="6">
    <location>
        <begin position="601"/>
        <end position="650"/>
    </location>
</feature>
<gene>
    <name evidence="10" type="primary">MUC2L_2</name>
    <name evidence="10" type="ORF">N1851_020233</name>
</gene>
<evidence type="ECO:0000256" key="4">
    <source>
        <dbReference type="ARBA" id="ARBA00023157"/>
    </source>
</evidence>
<feature type="domain" description="VWFD" evidence="9">
    <location>
        <begin position="697"/>
        <end position="886"/>
    </location>
</feature>
<dbReference type="InterPro" id="IPR014853">
    <property type="entry name" value="VWF/SSPO/ZAN-like_Cys-rich_dom"/>
</dbReference>
<comment type="caution">
    <text evidence="10">The sequence shown here is derived from an EMBL/GenBank/DDBJ whole genome shotgun (WGS) entry which is preliminary data.</text>
</comment>
<comment type="caution">
    <text evidence="6">Lacks conserved residue(s) required for the propagation of feature annotation.</text>
</comment>
<accession>A0AA47P003</accession>
<evidence type="ECO:0000256" key="1">
    <source>
        <dbReference type="ARBA" id="ARBA00004613"/>
    </source>
</evidence>
<evidence type="ECO:0000256" key="3">
    <source>
        <dbReference type="ARBA" id="ARBA00022737"/>
    </source>
</evidence>
<feature type="disulfide bond" evidence="6">
    <location>
        <begin position="616"/>
        <end position="668"/>
    </location>
</feature>
<evidence type="ECO:0000313" key="10">
    <source>
        <dbReference type="EMBL" id="KAK0142087.1"/>
    </source>
</evidence>
<keyword evidence="3" id="KW-0677">Repeat</keyword>
<organism evidence="10 11">
    <name type="scientific">Merluccius polli</name>
    <name type="common">Benguela hake</name>
    <name type="synonym">Merluccius cadenati</name>
    <dbReference type="NCBI Taxonomy" id="89951"/>
    <lineage>
        <taxon>Eukaryota</taxon>
        <taxon>Metazoa</taxon>
        <taxon>Chordata</taxon>
        <taxon>Craniata</taxon>
        <taxon>Vertebrata</taxon>
        <taxon>Euteleostomi</taxon>
        <taxon>Actinopterygii</taxon>
        <taxon>Neopterygii</taxon>
        <taxon>Teleostei</taxon>
        <taxon>Neoteleostei</taxon>
        <taxon>Acanthomorphata</taxon>
        <taxon>Zeiogadaria</taxon>
        <taxon>Gadariae</taxon>
        <taxon>Gadiformes</taxon>
        <taxon>Gadoidei</taxon>
        <taxon>Merlucciidae</taxon>
        <taxon>Merluccius</taxon>
    </lineage>
</organism>
<dbReference type="InterPro" id="IPR036084">
    <property type="entry name" value="Ser_inhib-like_sf"/>
</dbReference>
<protein>
    <submittedName>
        <fullName evidence="10">Intestinal mucin-like protein</fullName>
    </submittedName>
</protein>
<proteinExistence type="predicted"/>
<feature type="domain" description="VWFD" evidence="9">
    <location>
        <begin position="1"/>
        <end position="180"/>
    </location>
</feature>
<dbReference type="SMART" id="SM00041">
    <property type="entry name" value="CT"/>
    <property type="match status" value="1"/>
</dbReference>
<keyword evidence="2" id="KW-0964">Secreted</keyword>
<feature type="disulfide bond" evidence="6">
    <location>
        <begin position="612"/>
        <end position="666"/>
    </location>
</feature>
<evidence type="ECO:0000256" key="5">
    <source>
        <dbReference type="ARBA" id="ARBA00023180"/>
    </source>
</evidence>
<dbReference type="Pfam" id="PF00094">
    <property type="entry name" value="VWD"/>
    <property type="match status" value="3"/>
</dbReference>
<evidence type="ECO:0000259" key="9">
    <source>
        <dbReference type="PROSITE" id="PS51233"/>
    </source>
</evidence>
<dbReference type="InterPro" id="IPR001007">
    <property type="entry name" value="VWF_dom"/>
</dbReference>
<dbReference type="InterPro" id="IPR006207">
    <property type="entry name" value="Cys_knot_C"/>
</dbReference>
<dbReference type="PROSITE" id="PS01225">
    <property type="entry name" value="CTCK_2"/>
    <property type="match status" value="1"/>
</dbReference>
<dbReference type="PROSITE" id="PS51233">
    <property type="entry name" value="VWFD"/>
    <property type="match status" value="2"/>
</dbReference>